<comment type="caution">
    <text evidence="13">The sequence shown here is derived from an EMBL/GenBank/DDBJ whole genome shotgun (WGS) entry which is preliminary data.</text>
</comment>
<dbReference type="InterPro" id="IPR027417">
    <property type="entry name" value="P-loop_NTPase"/>
</dbReference>
<dbReference type="InterPro" id="IPR050334">
    <property type="entry name" value="Molybdenum_import_ModC"/>
</dbReference>
<dbReference type="InterPro" id="IPR017871">
    <property type="entry name" value="ABC_transporter-like_CS"/>
</dbReference>
<dbReference type="InterPro" id="IPR004606">
    <property type="entry name" value="Mop_domain"/>
</dbReference>
<protein>
    <submittedName>
        <fullName evidence="13">Molybdenum ABC transporter ATP-binding protein</fullName>
    </submittedName>
</protein>
<name>A0A1Q8ZUA5_9HYPH</name>
<keyword evidence="14" id="KW-1185">Reference proteome</keyword>
<evidence type="ECO:0000256" key="4">
    <source>
        <dbReference type="ARBA" id="ARBA00022505"/>
    </source>
</evidence>
<dbReference type="EMBL" id="MKIM01000024">
    <property type="protein sequence ID" value="OLP45664.1"/>
    <property type="molecule type" value="Genomic_DNA"/>
</dbReference>
<keyword evidence="3" id="KW-1003">Cell membrane</keyword>
<dbReference type="PANTHER" id="PTHR43514">
    <property type="entry name" value="ABC TRANSPORTER I FAMILY MEMBER 10"/>
    <property type="match status" value="1"/>
</dbReference>
<dbReference type="InterPro" id="IPR011868">
    <property type="entry name" value="ModC_ABC_ATP-bd"/>
</dbReference>
<dbReference type="GO" id="GO:0140359">
    <property type="term" value="F:ABC-type transporter activity"/>
    <property type="evidence" value="ECO:0007669"/>
    <property type="project" value="InterPro"/>
</dbReference>
<dbReference type="Gene3D" id="3.40.50.300">
    <property type="entry name" value="P-loop containing nucleotide triphosphate hydrolases"/>
    <property type="match status" value="1"/>
</dbReference>
<evidence type="ECO:0000256" key="9">
    <source>
        <dbReference type="ARBA" id="ARBA00023136"/>
    </source>
</evidence>
<dbReference type="Proteomes" id="UP000186894">
    <property type="component" value="Unassembled WGS sequence"/>
</dbReference>
<accession>A0A1Q8ZUA5</accession>
<feature type="domain" description="Mop" evidence="12">
    <location>
        <begin position="290"/>
        <end position="355"/>
    </location>
</feature>
<keyword evidence="4 10" id="KW-0500">Molybdenum</keyword>
<dbReference type="GO" id="GO:0016887">
    <property type="term" value="F:ATP hydrolysis activity"/>
    <property type="evidence" value="ECO:0007669"/>
    <property type="project" value="InterPro"/>
</dbReference>
<keyword evidence="9" id="KW-0472">Membrane</keyword>
<sequence length="365" mass="39366">MMLEIDIDHHQGGFNLIADLALGQGLTALFGPSGSGKTTLINAVAGLIQPDKGRICFDGTLWSDASTGQFLPTHKRRIGYVFQEPRLFPHLSVKANLLYGQYFTPRRERRENLASVAELLGLEGLLARAPNRLSGGEKQRVAIGRALMTSPKLLLMDEPLSALDNGLKAQILPYIERIRDEAGVPILYVSHAVEEVTRLATRVVMMEAGKAIAIEGDDGGLLSLPRMEESRSGTFLAARIIGHEAEEGLTIATCAAGTLYLKYADLPVGTDIRLFIPVSDIVLATGALDGVSTLNRLGGVVKWVADIGKTVLVKVDCSGQFVEAEITQRSRYTLNLEPGKPVSVLFKAVSVEAGGVYRLTQAHPL</sequence>
<dbReference type="PROSITE" id="PS00211">
    <property type="entry name" value="ABC_TRANSPORTER_1"/>
    <property type="match status" value="1"/>
</dbReference>
<dbReference type="InterPro" id="IPR003593">
    <property type="entry name" value="AAA+_ATPase"/>
</dbReference>
<keyword evidence="7 13" id="KW-0067">ATP-binding</keyword>
<dbReference type="GO" id="GO:0005524">
    <property type="term" value="F:ATP binding"/>
    <property type="evidence" value="ECO:0007669"/>
    <property type="project" value="UniProtKB-KW"/>
</dbReference>
<dbReference type="InterPro" id="IPR005116">
    <property type="entry name" value="Transp-assoc_OB_typ1"/>
</dbReference>
<dbReference type="InterPro" id="IPR008995">
    <property type="entry name" value="Mo/tungstate-bd_C_term_dom"/>
</dbReference>
<dbReference type="AlphaFoldDB" id="A0A1Q8ZUA5"/>
<dbReference type="InterPro" id="IPR003439">
    <property type="entry name" value="ABC_transporter-like_ATP-bd"/>
</dbReference>
<dbReference type="Gene3D" id="2.40.50.100">
    <property type="match status" value="1"/>
</dbReference>
<dbReference type="PROSITE" id="PS50893">
    <property type="entry name" value="ABC_TRANSPORTER_2"/>
    <property type="match status" value="1"/>
</dbReference>
<evidence type="ECO:0000313" key="14">
    <source>
        <dbReference type="Proteomes" id="UP000186894"/>
    </source>
</evidence>
<evidence type="ECO:0000256" key="1">
    <source>
        <dbReference type="ARBA" id="ARBA00005417"/>
    </source>
</evidence>
<evidence type="ECO:0000256" key="10">
    <source>
        <dbReference type="PROSITE-ProRule" id="PRU01213"/>
    </source>
</evidence>
<dbReference type="Pfam" id="PF03459">
    <property type="entry name" value="TOBE"/>
    <property type="match status" value="1"/>
</dbReference>
<proteinExistence type="inferred from homology"/>
<evidence type="ECO:0000259" key="11">
    <source>
        <dbReference type="PROSITE" id="PS50893"/>
    </source>
</evidence>
<dbReference type="OrthoDB" id="9802264at2"/>
<keyword evidence="5" id="KW-0997">Cell inner membrane</keyword>
<dbReference type="Pfam" id="PF00005">
    <property type="entry name" value="ABC_tran"/>
    <property type="match status" value="1"/>
</dbReference>
<keyword evidence="6" id="KW-0547">Nucleotide-binding</keyword>
<dbReference type="PROSITE" id="PS51866">
    <property type="entry name" value="MOP"/>
    <property type="match status" value="1"/>
</dbReference>
<dbReference type="GO" id="GO:0015098">
    <property type="term" value="F:molybdate ion transmembrane transporter activity"/>
    <property type="evidence" value="ECO:0007669"/>
    <property type="project" value="InterPro"/>
</dbReference>
<dbReference type="GO" id="GO:0016020">
    <property type="term" value="C:membrane"/>
    <property type="evidence" value="ECO:0007669"/>
    <property type="project" value="InterPro"/>
</dbReference>
<comment type="similarity">
    <text evidence="1">Belongs to the ABC transporter superfamily.</text>
</comment>
<organism evidence="13 14">
    <name type="scientific">Rhizobium oryziradicis</name>
    <dbReference type="NCBI Taxonomy" id="1867956"/>
    <lineage>
        <taxon>Bacteria</taxon>
        <taxon>Pseudomonadati</taxon>
        <taxon>Pseudomonadota</taxon>
        <taxon>Alphaproteobacteria</taxon>
        <taxon>Hyphomicrobiales</taxon>
        <taxon>Rhizobiaceae</taxon>
        <taxon>Rhizobium/Agrobacterium group</taxon>
        <taxon>Rhizobium</taxon>
    </lineage>
</organism>
<evidence type="ECO:0000313" key="13">
    <source>
        <dbReference type="EMBL" id="OLP45664.1"/>
    </source>
</evidence>
<dbReference type="PANTHER" id="PTHR43514:SF4">
    <property type="entry name" value="ABC TRANSPORTER I FAMILY MEMBER 10"/>
    <property type="match status" value="1"/>
</dbReference>
<evidence type="ECO:0000259" key="12">
    <source>
        <dbReference type="PROSITE" id="PS51866"/>
    </source>
</evidence>
<dbReference type="SUPFAM" id="SSF52540">
    <property type="entry name" value="P-loop containing nucleoside triphosphate hydrolases"/>
    <property type="match status" value="1"/>
</dbReference>
<evidence type="ECO:0000256" key="7">
    <source>
        <dbReference type="ARBA" id="ARBA00022840"/>
    </source>
</evidence>
<evidence type="ECO:0000256" key="2">
    <source>
        <dbReference type="ARBA" id="ARBA00022448"/>
    </source>
</evidence>
<evidence type="ECO:0000256" key="5">
    <source>
        <dbReference type="ARBA" id="ARBA00022519"/>
    </source>
</evidence>
<dbReference type="SMART" id="SM00382">
    <property type="entry name" value="AAA"/>
    <property type="match status" value="1"/>
</dbReference>
<evidence type="ECO:0000256" key="8">
    <source>
        <dbReference type="ARBA" id="ARBA00022967"/>
    </source>
</evidence>
<reference evidence="13 14" key="1">
    <citation type="submission" date="2016-09" db="EMBL/GenBank/DDBJ databases">
        <title>Rhizobium oryziradicis sp. nov., isolated from the root of rice.</title>
        <authorList>
            <person name="Zhao J."/>
            <person name="Zhang X."/>
        </authorList>
    </citation>
    <scope>NUCLEOTIDE SEQUENCE [LARGE SCALE GENOMIC DNA]</scope>
    <source>
        <strain evidence="13 14">N19</strain>
    </source>
</reference>
<gene>
    <name evidence="13" type="ORF">BJF95_10970</name>
</gene>
<dbReference type="NCBIfam" id="TIGR02142">
    <property type="entry name" value="modC_ABC"/>
    <property type="match status" value="1"/>
</dbReference>
<keyword evidence="2" id="KW-0813">Transport</keyword>
<dbReference type="STRING" id="1867956.BJF95_10970"/>
<feature type="domain" description="ABC transporter" evidence="11">
    <location>
        <begin position="2"/>
        <end position="233"/>
    </location>
</feature>
<keyword evidence="8" id="KW-1278">Translocase</keyword>
<dbReference type="SUPFAM" id="SSF50331">
    <property type="entry name" value="MOP-like"/>
    <property type="match status" value="1"/>
</dbReference>
<evidence type="ECO:0000256" key="6">
    <source>
        <dbReference type="ARBA" id="ARBA00022741"/>
    </source>
</evidence>
<evidence type="ECO:0000256" key="3">
    <source>
        <dbReference type="ARBA" id="ARBA00022475"/>
    </source>
</evidence>